<dbReference type="AlphaFoldDB" id="A0A921ZE27"/>
<feature type="compositionally biased region" description="Polar residues" evidence="1">
    <location>
        <begin position="546"/>
        <end position="563"/>
    </location>
</feature>
<reference evidence="2" key="2">
    <citation type="submission" date="2020-12" db="EMBL/GenBank/DDBJ databases">
        <authorList>
            <person name="Kanost M."/>
        </authorList>
    </citation>
    <scope>NUCLEOTIDE SEQUENCE</scope>
</reference>
<feature type="compositionally biased region" description="Basic and acidic residues" evidence="1">
    <location>
        <begin position="527"/>
        <end position="545"/>
    </location>
</feature>
<dbReference type="OrthoDB" id="7441961at2759"/>
<feature type="compositionally biased region" description="Basic and acidic residues" evidence="1">
    <location>
        <begin position="351"/>
        <end position="372"/>
    </location>
</feature>
<feature type="compositionally biased region" description="Basic and acidic residues" evidence="1">
    <location>
        <begin position="470"/>
        <end position="494"/>
    </location>
</feature>
<keyword evidence="3" id="KW-1185">Reference proteome</keyword>
<name>A0A921ZE27_MANSE</name>
<feature type="region of interest" description="Disordered" evidence="1">
    <location>
        <begin position="870"/>
        <end position="900"/>
    </location>
</feature>
<comment type="caution">
    <text evidence="2">The sequence shown here is derived from an EMBL/GenBank/DDBJ whole genome shotgun (WGS) entry which is preliminary data.</text>
</comment>
<evidence type="ECO:0000313" key="2">
    <source>
        <dbReference type="EMBL" id="KAG6455845.1"/>
    </source>
</evidence>
<evidence type="ECO:0000256" key="1">
    <source>
        <dbReference type="SAM" id="MobiDB-lite"/>
    </source>
</evidence>
<organism evidence="2 3">
    <name type="scientific">Manduca sexta</name>
    <name type="common">Tobacco hawkmoth</name>
    <name type="synonym">Tobacco hornworm</name>
    <dbReference type="NCBI Taxonomy" id="7130"/>
    <lineage>
        <taxon>Eukaryota</taxon>
        <taxon>Metazoa</taxon>
        <taxon>Ecdysozoa</taxon>
        <taxon>Arthropoda</taxon>
        <taxon>Hexapoda</taxon>
        <taxon>Insecta</taxon>
        <taxon>Pterygota</taxon>
        <taxon>Neoptera</taxon>
        <taxon>Endopterygota</taxon>
        <taxon>Lepidoptera</taxon>
        <taxon>Glossata</taxon>
        <taxon>Ditrysia</taxon>
        <taxon>Bombycoidea</taxon>
        <taxon>Sphingidae</taxon>
        <taxon>Sphinginae</taxon>
        <taxon>Sphingini</taxon>
        <taxon>Manduca</taxon>
    </lineage>
</organism>
<feature type="region of interest" description="Disordered" evidence="1">
    <location>
        <begin position="296"/>
        <end position="612"/>
    </location>
</feature>
<feature type="compositionally biased region" description="Low complexity" evidence="1">
    <location>
        <begin position="730"/>
        <end position="740"/>
    </location>
</feature>
<feature type="compositionally biased region" description="Polar residues" evidence="1">
    <location>
        <begin position="373"/>
        <end position="403"/>
    </location>
</feature>
<feature type="compositionally biased region" description="Polar residues" evidence="1">
    <location>
        <begin position="438"/>
        <end position="454"/>
    </location>
</feature>
<feature type="region of interest" description="Disordered" evidence="1">
    <location>
        <begin position="708"/>
        <end position="750"/>
    </location>
</feature>
<feature type="compositionally biased region" description="Polar residues" evidence="1">
    <location>
        <begin position="710"/>
        <end position="721"/>
    </location>
</feature>
<reference evidence="2" key="1">
    <citation type="journal article" date="2016" name="Insect Biochem. Mol. Biol.">
        <title>Multifaceted biological insights from a draft genome sequence of the tobacco hornworm moth, Manduca sexta.</title>
        <authorList>
            <person name="Kanost M.R."/>
            <person name="Arrese E.L."/>
            <person name="Cao X."/>
            <person name="Chen Y.R."/>
            <person name="Chellapilla S."/>
            <person name="Goldsmith M.R."/>
            <person name="Grosse-Wilde E."/>
            <person name="Heckel D.G."/>
            <person name="Herndon N."/>
            <person name="Jiang H."/>
            <person name="Papanicolaou A."/>
            <person name="Qu J."/>
            <person name="Soulages J.L."/>
            <person name="Vogel H."/>
            <person name="Walters J."/>
            <person name="Waterhouse R.M."/>
            <person name="Ahn S.J."/>
            <person name="Almeida F.C."/>
            <person name="An C."/>
            <person name="Aqrawi P."/>
            <person name="Bretschneider A."/>
            <person name="Bryant W.B."/>
            <person name="Bucks S."/>
            <person name="Chao H."/>
            <person name="Chevignon G."/>
            <person name="Christen J.M."/>
            <person name="Clarke D.F."/>
            <person name="Dittmer N.T."/>
            <person name="Ferguson L.C.F."/>
            <person name="Garavelou S."/>
            <person name="Gordon K.H.J."/>
            <person name="Gunaratna R.T."/>
            <person name="Han Y."/>
            <person name="Hauser F."/>
            <person name="He Y."/>
            <person name="Heidel-Fischer H."/>
            <person name="Hirsh A."/>
            <person name="Hu Y."/>
            <person name="Jiang H."/>
            <person name="Kalra D."/>
            <person name="Klinner C."/>
            <person name="Konig C."/>
            <person name="Kovar C."/>
            <person name="Kroll A.R."/>
            <person name="Kuwar S.S."/>
            <person name="Lee S.L."/>
            <person name="Lehman R."/>
            <person name="Li K."/>
            <person name="Li Z."/>
            <person name="Liang H."/>
            <person name="Lovelace S."/>
            <person name="Lu Z."/>
            <person name="Mansfield J.H."/>
            <person name="McCulloch K.J."/>
            <person name="Mathew T."/>
            <person name="Morton B."/>
            <person name="Muzny D.M."/>
            <person name="Neunemann D."/>
            <person name="Ongeri F."/>
            <person name="Pauchet Y."/>
            <person name="Pu L.L."/>
            <person name="Pyrousis I."/>
            <person name="Rao X.J."/>
            <person name="Redding A."/>
            <person name="Roesel C."/>
            <person name="Sanchez-Gracia A."/>
            <person name="Schaack S."/>
            <person name="Shukla A."/>
            <person name="Tetreau G."/>
            <person name="Wang Y."/>
            <person name="Xiong G.H."/>
            <person name="Traut W."/>
            <person name="Walsh T.K."/>
            <person name="Worley K.C."/>
            <person name="Wu D."/>
            <person name="Wu W."/>
            <person name="Wu Y.Q."/>
            <person name="Zhang X."/>
            <person name="Zou Z."/>
            <person name="Zucker H."/>
            <person name="Briscoe A.D."/>
            <person name="Burmester T."/>
            <person name="Clem R.J."/>
            <person name="Feyereisen R."/>
            <person name="Grimmelikhuijzen C.J.P."/>
            <person name="Hamodrakas S.J."/>
            <person name="Hansson B.S."/>
            <person name="Huguet E."/>
            <person name="Jermiin L.S."/>
            <person name="Lan Q."/>
            <person name="Lehman H.K."/>
            <person name="Lorenzen M."/>
            <person name="Merzendorfer H."/>
            <person name="Michalopoulos I."/>
            <person name="Morton D.B."/>
            <person name="Muthukrishnan S."/>
            <person name="Oakeshott J.G."/>
            <person name="Palmer W."/>
            <person name="Park Y."/>
            <person name="Passarelli A.L."/>
            <person name="Rozas J."/>
            <person name="Schwartz L.M."/>
            <person name="Smith W."/>
            <person name="Southgate A."/>
            <person name="Vilcinskas A."/>
            <person name="Vogt R."/>
            <person name="Wang P."/>
            <person name="Werren J."/>
            <person name="Yu X.Q."/>
            <person name="Zhou J.J."/>
            <person name="Brown S.J."/>
            <person name="Scherer S.E."/>
            <person name="Richards S."/>
            <person name="Blissard G.W."/>
        </authorList>
    </citation>
    <scope>NUCLEOTIDE SEQUENCE</scope>
</reference>
<protein>
    <submittedName>
        <fullName evidence="2">Uncharacterized protein</fullName>
    </submittedName>
</protein>
<dbReference type="EMBL" id="JH668499">
    <property type="protein sequence ID" value="KAG6455845.1"/>
    <property type="molecule type" value="Genomic_DNA"/>
</dbReference>
<feature type="compositionally biased region" description="Polar residues" evidence="1">
    <location>
        <begin position="870"/>
        <end position="889"/>
    </location>
</feature>
<proteinExistence type="predicted"/>
<gene>
    <name evidence="2" type="ORF">O3G_MSEX009419</name>
</gene>
<feature type="region of interest" description="Disordered" evidence="1">
    <location>
        <begin position="771"/>
        <end position="798"/>
    </location>
</feature>
<sequence length="900" mass="100041">MWNNSIVSEKKKALLSHKQKVLEEIKYYEKRIEDERNKGKIEYYVDDASSDSDDDLCLSIEQGHSLTQLKLEQSKLRTCLQATHELTSLQILQSEVNIIVNEPVTTGEPPVKQPGTWREVTAECRIDLVPFSITFYAHKSNAKFGATSYRGLNVVLVKAAHEAELSASVLPTLLRPSDAVQILRSYAEAYRSRRSTLACLAKKYADSLYMEPLVEGGYLLKCGNLLQVAWRLENKWSPLAPFYHRMKFDLEYMEEKYINIITQCHKQLSDPTISTDERSLLLSKIIATCLEANPVSESAESDRDSRVPKRRATLDQEIEEPENKKKKEVMAPPRSLPKKAKVTKAVSKNSRSNDDARNKDMAGNLDADKENENSNLMGNTKTVTTKNVGSRESVVSGSKTGQKTLEKASKNASSTKSVDVAKENNIENTVTDPKIKNKQPNSAPQTKNLEIQSDTADKVIEKSQSVKKTAMKDKSKKVSEKDKAATESNKKTSKDAVGTKGIKPDAQVDPMSNKKKHSVTKNIANDAKVEKSASKKTSKVSEKSPEGQSSDNANENIVSAKNSNKVKKPVTNKKLSKENTRANNAQTVQSSGKGKKVVTNTTEKPQHKDSAQKVVEKNVNNKIKDNIADIAKKVTNVKNVDSVKDEMPIKRILHNSNDPIISQTEPYDIEDPAIMQAVTQPNDVVPAKTKKIINNLQDKNNVNNKIATIKASNNNPKNRQQSTEKKDGASVKSKSSNVEKVSNKKTVGDDKAEKLTNKKIVASDKNKVIKNTNANNLTEKEINNQKPKSQDINSDNMKESDYTKKSVLPLRMQNHLKMTRKSIGNIKASAAKENGVNIKSKIPQKKLSPLNENVMKKNPLRMSPRHMAATFNSTSSSVKQSAQKSTTNIPRLAKPMMKAK</sequence>
<evidence type="ECO:0000313" key="3">
    <source>
        <dbReference type="Proteomes" id="UP000791440"/>
    </source>
</evidence>
<feature type="compositionally biased region" description="Polar residues" evidence="1">
    <location>
        <begin position="581"/>
        <end position="603"/>
    </location>
</feature>
<feature type="compositionally biased region" description="Polar residues" evidence="1">
    <location>
        <begin position="784"/>
        <end position="795"/>
    </location>
</feature>
<dbReference type="Proteomes" id="UP000791440">
    <property type="component" value="Unassembled WGS sequence"/>
</dbReference>
<accession>A0A921ZE27</accession>